<dbReference type="Pfam" id="PF00816">
    <property type="entry name" value="Histone_HNS"/>
    <property type="match status" value="1"/>
</dbReference>
<dbReference type="SMART" id="SM00528">
    <property type="entry name" value="HNS"/>
    <property type="match status" value="1"/>
</dbReference>
<dbReference type="InterPro" id="IPR027444">
    <property type="entry name" value="H-NS_C_dom"/>
</dbReference>
<dbReference type="Gene3D" id="4.10.430.30">
    <property type="match status" value="1"/>
</dbReference>
<dbReference type="EMBL" id="CP002600">
    <property type="protein sequence ID" value="AEA64092.1"/>
    <property type="molecule type" value="Genomic_DNA"/>
</dbReference>
<sequence length="93" mass="10384">MTKTYSELLAELTELEAKLTRARASLRAEALSTIKKLMIDFGIGANELIEKPDVKMQGSRAPKYWDPESGRTWSGRGRAPAWIAGKDRSAFEL</sequence>
<dbReference type="GO" id="GO:0003677">
    <property type="term" value="F:DNA binding"/>
    <property type="evidence" value="ECO:0007669"/>
    <property type="project" value="InterPro"/>
</dbReference>
<dbReference type="HOGENOM" id="CLU_117503_5_1_4"/>
<dbReference type="KEGG" id="bgd:bgla_2g16470"/>
<dbReference type="AlphaFoldDB" id="F2LNC9"/>
<evidence type="ECO:0000313" key="2">
    <source>
        <dbReference type="EMBL" id="AEA64092.1"/>
    </source>
</evidence>
<dbReference type="SUPFAM" id="SSF81273">
    <property type="entry name" value="H-NS histone-like proteins"/>
    <property type="match status" value="1"/>
</dbReference>
<dbReference type="eggNOG" id="COG2916">
    <property type="taxonomic scope" value="Bacteria"/>
</dbReference>
<organism evidence="2 3">
    <name type="scientific">Burkholderia gladioli (strain BSR3)</name>
    <dbReference type="NCBI Taxonomy" id="999541"/>
    <lineage>
        <taxon>Bacteria</taxon>
        <taxon>Pseudomonadati</taxon>
        <taxon>Pseudomonadota</taxon>
        <taxon>Betaproteobacteria</taxon>
        <taxon>Burkholderiales</taxon>
        <taxon>Burkholderiaceae</taxon>
        <taxon>Burkholderia</taxon>
    </lineage>
</organism>
<name>F2LNC9_BURGS</name>
<gene>
    <name evidence="2" type="ordered locus">bgla_2g16470</name>
</gene>
<proteinExistence type="predicted"/>
<accession>F2LNC9</accession>
<reference evidence="2 3" key="1">
    <citation type="journal article" date="2011" name="J. Bacteriol.">
        <title>Complete genome sequence of Burkholderia gladioli BSR3.</title>
        <authorList>
            <person name="Seo Y.S."/>
            <person name="Lim J."/>
            <person name="Choi B.S."/>
            <person name="Kim H."/>
            <person name="Goo E."/>
            <person name="Lee B."/>
            <person name="Lim J.S."/>
            <person name="Choi I.Y."/>
            <person name="Moon J.S."/>
            <person name="Kim J."/>
            <person name="Hwang I."/>
        </authorList>
    </citation>
    <scope>NUCLEOTIDE SEQUENCE [LARGE SCALE GENOMIC DNA]</scope>
    <source>
        <strain evidence="2 3">BSR3</strain>
    </source>
</reference>
<dbReference type="Proteomes" id="UP000008316">
    <property type="component" value="Chromosome 2"/>
</dbReference>
<dbReference type="RefSeq" id="WP_013690419.1">
    <property type="nucleotide sequence ID" value="NC_015376.1"/>
</dbReference>
<evidence type="ECO:0000313" key="3">
    <source>
        <dbReference type="Proteomes" id="UP000008316"/>
    </source>
</evidence>
<evidence type="ECO:0000259" key="1">
    <source>
        <dbReference type="SMART" id="SM00528"/>
    </source>
</evidence>
<feature type="domain" description="DNA-binding protein H-NS-like C-terminal" evidence="1">
    <location>
        <begin position="54"/>
        <end position="93"/>
    </location>
</feature>
<protein>
    <submittedName>
        <fullName evidence="2">Histone family protein nucleoid-structuring protein H-NS</fullName>
    </submittedName>
</protein>
<keyword evidence="3" id="KW-1185">Reference proteome</keyword>
<dbReference type="STRING" id="999541.bgla_2g16470"/>